<proteinExistence type="predicted"/>
<comment type="caution">
    <text evidence="1">The sequence shown here is derived from an EMBL/GenBank/DDBJ whole genome shotgun (WGS) entry which is preliminary data.</text>
</comment>
<dbReference type="AlphaFoldDB" id="A0A8J7LS43"/>
<sequence length="200" mass="21979">MMKTLRLLFVISGVFFLITACEENLEPIIEDSLTDLGLQAKTAKLVKKPLKAMLSTGQADDALTQLCSFTSETDFWGLEHQIGGGNSTLLGDFTTDITMCFHIVLNEQGPDLQNGFGEFNEVEGSMIAANGDKIYFVTPGSKLEFIQDDIYNFKFIDYCTIVGGAGRFENATGEFVSKGMVRIDGTGIDHHWEGTVILNK</sequence>
<evidence type="ECO:0008006" key="3">
    <source>
        <dbReference type="Google" id="ProtNLM"/>
    </source>
</evidence>
<dbReference type="Proteomes" id="UP000610931">
    <property type="component" value="Unassembled WGS sequence"/>
</dbReference>
<organism evidence="1 2">
    <name type="scientific">Snuella sedimenti</name>
    <dbReference type="NCBI Taxonomy" id="2798802"/>
    <lineage>
        <taxon>Bacteria</taxon>
        <taxon>Pseudomonadati</taxon>
        <taxon>Bacteroidota</taxon>
        <taxon>Flavobacteriia</taxon>
        <taxon>Flavobacteriales</taxon>
        <taxon>Flavobacteriaceae</taxon>
        <taxon>Snuella</taxon>
    </lineage>
</organism>
<accession>A0A8J7LS43</accession>
<evidence type="ECO:0000313" key="2">
    <source>
        <dbReference type="Proteomes" id="UP000610931"/>
    </source>
</evidence>
<dbReference type="EMBL" id="JAELVQ010000008">
    <property type="protein sequence ID" value="MBJ6368010.1"/>
    <property type="molecule type" value="Genomic_DNA"/>
</dbReference>
<protein>
    <recommendedName>
        <fullName evidence="3">Lipoprotein</fullName>
    </recommendedName>
</protein>
<reference evidence="1" key="1">
    <citation type="submission" date="2020-12" db="EMBL/GenBank/DDBJ databases">
        <title>Snuella sp. nov., isolated from sediment in Incheon.</title>
        <authorList>
            <person name="Kim W."/>
        </authorList>
    </citation>
    <scope>NUCLEOTIDE SEQUENCE</scope>
    <source>
        <strain evidence="1">CAU 1569</strain>
    </source>
</reference>
<dbReference type="RefSeq" id="WP_199114776.1">
    <property type="nucleotide sequence ID" value="NZ_JAELVQ010000008.1"/>
</dbReference>
<keyword evidence="2" id="KW-1185">Reference proteome</keyword>
<dbReference type="PROSITE" id="PS51257">
    <property type="entry name" value="PROKAR_LIPOPROTEIN"/>
    <property type="match status" value="1"/>
</dbReference>
<name>A0A8J7LS43_9FLAO</name>
<evidence type="ECO:0000313" key="1">
    <source>
        <dbReference type="EMBL" id="MBJ6368010.1"/>
    </source>
</evidence>
<gene>
    <name evidence="1" type="ORF">JF259_07905</name>
</gene>